<gene>
    <name evidence="3" type="ORF">ACPOL_2559</name>
</gene>
<keyword evidence="4" id="KW-1185">Reference proteome</keyword>
<evidence type="ECO:0000256" key="1">
    <source>
        <dbReference type="SAM" id="Phobius"/>
    </source>
</evidence>
<evidence type="ECO:0000313" key="4">
    <source>
        <dbReference type="Proteomes" id="UP000253606"/>
    </source>
</evidence>
<keyword evidence="1" id="KW-1133">Transmembrane helix</keyword>
<name>A0A2Z5FYC8_9BACT</name>
<dbReference type="RefSeq" id="WP_114207236.1">
    <property type="nucleotide sequence ID" value="NZ_CP030840.1"/>
</dbReference>
<dbReference type="EMBL" id="CP030840">
    <property type="protein sequence ID" value="AXC11879.1"/>
    <property type="molecule type" value="Genomic_DNA"/>
</dbReference>
<dbReference type="KEGG" id="abas:ACPOL_2559"/>
<evidence type="ECO:0000313" key="3">
    <source>
        <dbReference type="EMBL" id="AXC11879.1"/>
    </source>
</evidence>
<evidence type="ECO:0000259" key="2">
    <source>
        <dbReference type="Pfam" id="PF20349"/>
    </source>
</evidence>
<protein>
    <submittedName>
        <fullName evidence="3">Putative membrane protein</fullName>
    </submittedName>
</protein>
<feature type="domain" description="DUF6644" evidence="2">
    <location>
        <begin position="9"/>
        <end position="158"/>
    </location>
</feature>
<feature type="transmembrane region" description="Helical" evidence="1">
    <location>
        <begin position="26"/>
        <end position="47"/>
    </location>
</feature>
<feature type="transmembrane region" description="Helical" evidence="1">
    <location>
        <begin position="100"/>
        <end position="121"/>
    </location>
</feature>
<feature type="transmembrane region" description="Helical" evidence="1">
    <location>
        <begin position="133"/>
        <end position="156"/>
    </location>
</feature>
<feature type="transmembrane region" description="Helical" evidence="1">
    <location>
        <begin position="68"/>
        <end position="88"/>
    </location>
</feature>
<accession>A0A2Z5FYC8</accession>
<keyword evidence="1" id="KW-0472">Membrane</keyword>
<dbReference type="InterPro" id="IPR046586">
    <property type="entry name" value="DUF6644"/>
</dbReference>
<dbReference type="Proteomes" id="UP000253606">
    <property type="component" value="Chromosome"/>
</dbReference>
<sequence>MTFLSFCHWLAGSRIGTIMRDSTWDFAIVEIIHLLALAVFGGAVLLVDLRFLGVGLRMQPIAKTARELLPLTGGGVIAMLISGFLLVANGPVRYYYNPAFRIKMALFVFALSFHFIVQIAAARRPLESEKSPVWLRVSAVLSLFVWLSIGIAGRAIGYV</sequence>
<organism evidence="3 4">
    <name type="scientific">Acidisarcina polymorpha</name>
    <dbReference type="NCBI Taxonomy" id="2211140"/>
    <lineage>
        <taxon>Bacteria</taxon>
        <taxon>Pseudomonadati</taxon>
        <taxon>Acidobacteriota</taxon>
        <taxon>Terriglobia</taxon>
        <taxon>Terriglobales</taxon>
        <taxon>Acidobacteriaceae</taxon>
        <taxon>Acidisarcina</taxon>
    </lineage>
</organism>
<dbReference type="AlphaFoldDB" id="A0A2Z5FYC8"/>
<keyword evidence="1" id="KW-0812">Transmembrane</keyword>
<reference evidence="3 4" key="1">
    <citation type="journal article" date="2018" name="Front. Microbiol.">
        <title>Hydrolytic Capabilities as a Key to Environmental Success: Chitinolytic and Cellulolytic Acidobacteria From Acidic Sub-arctic Soils and Boreal Peatlands.</title>
        <authorList>
            <person name="Belova S.E."/>
            <person name="Ravin N.V."/>
            <person name="Pankratov T.A."/>
            <person name="Rakitin A.L."/>
            <person name="Ivanova A.A."/>
            <person name="Beletsky A.V."/>
            <person name="Mardanov A.V."/>
            <person name="Sinninghe Damste J.S."/>
            <person name="Dedysh S.N."/>
        </authorList>
    </citation>
    <scope>NUCLEOTIDE SEQUENCE [LARGE SCALE GENOMIC DNA]</scope>
    <source>
        <strain evidence="3 4">SBC82</strain>
    </source>
</reference>
<dbReference type="OrthoDB" id="120042at2"/>
<proteinExistence type="predicted"/>
<dbReference type="Pfam" id="PF20349">
    <property type="entry name" value="DUF6644"/>
    <property type="match status" value="1"/>
</dbReference>